<comment type="caution">
    <text evidence="3">The sequence shown here is derived from an EMBL/GenBank/DDBJ whole genome shotgun (WGS) entry which is preliminary data.</text>
</comment>
<keyword evidence="4" id="KW-1185">Reference proteome</keyword>
<evidence type="ECO:0000313" key="3">
    <source>
        <dbReference type="EMBL" id="KAF2726794.1"/>
    </source>
</evidence>
<dbReference type="PANTHER" id="PTHR12289">
    <property type="entry name" value="METAXIN RELATED"/>
    <property type="match status" value="1"/>
</dbReference>
<dbReference type="SFLD" id="SFLDG01180">
    <property type="entry name" value="SUF1"/>
    <property type="match status" value="1"/>
</dbReference>
<gene>
    <name evidence="3" type="ORF">EJ04DRAFT_517632</name>
</gene>
<reference evidence="3" key="1">
    <citation type="journal article" date="2020" name="Stud. Mycol.">
        <title>101 Dothideomycetes genomes: a test case for predicting lifestyles and emergence of pathogens.</title>
        <authorList>
            <person name="Haridas S."/>
            <person name="Albert R."/>
            <person name="Binder M."/>
            <person name="Bloem J."/>
            <person name="Labutti K."/>
            <person name="Salamov A."/>
            <person name="Andreopoulos B."/>
            <person name="Baker S."/>
            <person name="Barry K."/>
            <person name="Bills G."/>
            <person name="Bluhm B."/>
            <person name="Cannon C."/>
            <person name="Castanera R."/>
            <person name="Culley D."/>
            <person name="Daum C."/>
            <person name="Ezra D."/>
            <person name="Gonzalez J."/>
            <person name="Henrissat B."/>
            <person name="Kuo A."/>
            <person name="Liang C."/>
            <person name="Lipzen A."/>
            <person name="Lutzoni F."/>
            <person name="Magnuson J."/>
            <person name="Mondo S."/>
            <person name="Nolan M."/>
            <person name="Ohm R."/>
            <person name="Pangilinan J."/>
            <person name="Park H.-J."/>
            <person name="Ramirez L."/>
            <person name="Alfaro M."/>
            <person name="Sun H."/>
            <person name="Tritt A."/>
            <person name="Yoshinaga Y."/>
            <person name="Zwiers L.-H."/>
            <person name="Turgeon B."/>
            <person name="Goodwin S."/>
            <person name="Spatafora J."/>
            <person name="Crous P."/>
            <person name="Grigoriev I."/>
        </authorList>
    </citation>
    <scope>NUCLEOTIDE SEQUENCE</scope>
    <source>
        <strain evidence="3">CBS 125425</strain>
    </source>
</reference>
<dbReference type="Pfam" id="PF17172">
    <property type="entry name" value="GST_N_4"/>
    <property type="match status" value="1"/>
</dbReference>
<proteinExistence type="inferred from homology"/>
<dbReference type="OrthoDB" id="5809458at2759"/>
<evidence type="ECO:0000313" key="4">
    <source>
        <dbReference type="Proteomes" id="UP000799444"/>
    </source>
</evidence>
<evidence type="ECO:0000259" key="2">
    <source>
        <dbReference type="Pfam" id="PF17172"/>
    </source>
</evidence>
<dbReference type="PANTHER" id="PTHR12289:SF41">
    <property type="entry name" value="FAILED AXON CONNECTIONS-RELATED"/>
    <property type="match status" value="1"/>
</dbReference>
<sequence>MATPSSHPQLILYRGWDEKRKYVWSPFTTKLEFRLRTSHTPYTCAIGSTSSGPKGKIPYLELSSPSSDPQCLADSTLILKALSSRGLVRDLNARLSEKGKGVDLAVRAMMEDRLYFFHTHERWVRNYYAMRDYALGSIAYPVRVVVGLLAYRANVKKLFDQGTARFSDKEMLDFRSEIWGAVEGLLEESRRAVVERQKNGGVEGECWWVLGGEEPTEADATVYGFVVSVLVCGACPESGALLRGKFGGVVKWAEQVHRRWFADYNMWE</sequence>
<dbReference type="InterPro" id="IPR040079">
    <property type="entry name" value="Glutathione_S-Trfase"/>
</dbReference>
<dbReference type="InterPro" id="IPR026928">
    <property type="entry name" value="FAX/IsoI-like"/>
</dbReference>
<name>A0A9P4UU42_9PLEO</name>
<dbReference type="SFLD" id="SFLDG01200">
    <property type="entry name" value="SUF1.1"/>
    <property type="match status" value="1"/>
</dbReference>
<dbReference type="InterPro" id="IPR012336">
    <property type="entry name" value="Thioredoxin-like_fold"/>
</dbReference>
<dbReference type="Proteomes" id="UP000799444">
    <property type="component" value="Unassembled WGS sequence"/>
</dbReference>
<protein>
    <submittedName>
        <fullName evidence="3">Glutathione S-transferase</fullName>
    </submittedName>
</protein>
<dbReference type="AlphaFoldDB" id="A0A9P4UU42"/>
<accession>A0A9P4UU42</accession>
<evidence type="ECO:0000256" key="1">
    <source>
        <dbReference type="ARBA" id="ARBA00006475"/>
    </source>
</evidence>
<dbReference type="EMBL" id="ML996389">
    <property type="protein sequence ID" value="KAF2726794.1"/>
    <property type="molecule type" value="Genomic_DNA"/>
</dbReference>
<dbReference type="SFLD" id="SFLDS00019">
    <property type="entry name" value="Glutathione_Transferase_(cytos"/>
    <property type="match status" value="1"/>
</dbReference>
<organism evidence="3 4">
    <name type="scientific">Polyplosphaeria fusca</name>
    <dbReference type="NCBI Taxonomy" id="682080"/>
    <lineage>
        <taxon>Eukaryota</taxon>
        <taxon>Fungi</taxon>
        <taxon>Dikarya</taxon>
        <taxon>Ascomycota</taxon>
        <taxon>Pezizomycotina</taxon>
        <taxon>Dothideomycetes</taxon>
        <taxon>Pleosporomycetidae</taxon>
        <taxon>Pleosporales</taxon>
        <taxon>Tetraplosphaeriaceae</taxon>
        <taxon>Polyplosphaeria</taxon>
    </lineage>
</organism>
<dbReference type="GO" id="GO:0005737">
    <property type="term" value="C:cytoplasm"/>
    <property type="evidence" value="ECO:0007669"/>
    <property type="project" value="TreeGrafter"/>
</dbReference>
<feature type="domain" description="Thioredoxin-like fold" evidence="2">
    <location>
        <begin position="26"/>
        <end position="125"/>
    </location>
</feature>
<comment type="similarity">
    <text evidence="1">Belongs to the FAX family.</text>
</comment>
<dbReference type="InterPro" id="IPR050931">
    <property type="entry name" value="Mito_Protein_Transport_Metaxin"/>
</dbReference>